<proteinExistence type="predicted"/>
<evidence type="ECO:0000313" key="3">
    <source>
        <dbReference type="EMBL" id="SVE15280.1"/>
    </source>
</evidence>
<name>A0A383B661_9ZZZZ</name>
<feature type="domain" description="Putative metallopeptidase" evidence="2">
    <location>
        <begin position="44"/>
        <end position="248"/>
    </location>
</feature>
<accession>A0A383B661</accession>
<feature type="compositionally biased region" description="Low complexity" evidence="1">
    <location>
        <begin position="187"/>
        <end position="205"/>
    </location>
</feature>
<gene>
    <name evidence="3" type="ORF">METZ01_LOCUS468134</name>
</gene>
<sequence length="248" mass="27681">RECMENISIIHSAEWGKVAQQATDLMQLGRSRGAKKYGAVTRTGLRLKLVPDFTCETAYTDAVIIGFNPWFVIKLTKRGVTALWLHEVFHVVKKHPFRMRDGMDHKTANVAGDYEINNMLDNAGMMHLENVLINHDYDGWSFERIYRNERRTPPPPDQPDQPDQPGEPGEGDGQPGDDSSNDDGDDGPTVYGPDDVPDPADGVEGAFRQAPVTDNTLEIEWDTAITVAIMEEEKREHGDCSGNMLSNL</sequence>
<dbReference type="EMBL" id="UINC01197675">
    <property type="protein sequence ID" value="SVE15280.1"/>
    <property type="molecule type" value="Genomic_DNA"/>
</dbReference>
<feature type="non-terminal residue" evidence="3">
    <location>
        <position position="248"/>
    </location>
</feature>
<dbReference type="PANTHER" id="PTHR38730:SF1">
    <property type="entry name" value="SLL7028 PROTEIN"/>
    <property type="match status" value="1"/>
</dbReference>
<dbReference type="PANTHER" id="PTHR38730">
    <property type="entry name" value="SLL7028 PROTEIN"/>
    <property type="match status" value="1"/>
</dbReference>
<dbReference type="InterPro" id="IPR025154">
    <property type="entry name" value="Put_metallopeptidase_dom"/>
</dbReference>
<dbReference type="AlphaFoldDB" id="A0A383B661"/>
<organism evidence="3">
    <name type="scientific">marine metagenome</name>
    <dbReference type="NCBI Taxonomy" id="408172"/>
    <lineage>
        <taxon>unclassified sequences</taxon>
        <taxon>metagenomes</taxon>
        <taxon>ecological metagenomes</taxon>
    </lineage>
</organism>
<protein>
    <recommendedName>
        <fullName evidence="2">Putative metallopeptidase domain-containing protein</fullName>
    </recommendedName>
</protein>
<feature type="non-terminal residue" evidence="3">
    <location>
        <position position="1"/>
    </location>
</feature>
<reference evidence="3" key="1">
    <citation type="submission" date="2018-05" db="EMBL/GenBank/DDBJ databases">
        <authorList>
            <person name="Lanie J.A."/>
            <person name="Ng W.-L."/>
            <person name="Kazmierczak K.M."/>
            <person name="Andrzejewski T.M."/>
            <person name="Davidsen T.M."/>
            <person name="Wayne K.J."/>
            <person name="Tettelin H."/>
            <person name="Glass J.I."/>
            <person name="Rusch D."/>
            <person name="Podicherti R."/>
            <person name="Tsui H.-C.T."/>
            <person name="Winkler M.E."/>
        </authorList>
    </citation>
    <scope>NUCLEOTIDE SEQUENCE</scope>
</reference>
<evidence type="ECO:0000256" key="1">
    <source>
        <dbReference type="SAM" id="MobiDB-lite"/>
    </source>
</evidence>
<feature type="region of interest" description="Disordered" evidence="1">
    <location>
        <begin position="148"/>
        <end position="215"/>
    </location>
</feature>
<evidence type="ECO:0000259" key="2">
    <source>
        <dbReference type="Pfam" id="PF13203"/>
    </source>
</evidence>
<dbReference type="Pfam" id="PF13203">
    <property type="entry name" value="DUF2201_N"/>
    <property type="match status" value="1"/>
</dbReference>